<evidence type="ECO:0000256" key="2">
    <source>
        <dbReference type="ARBA" id="ARBA00035108"/>
    </source>
</evidence>
<dbReference type="GO" id="GO:0031412">
    <property type="term" value="P:gas vesicle organization"/>
    <property type="evidence" value="ECO:0007669"/>
    <property type="project" value="InterPro"/>
</dbReference>
<dbReference type="STRING" id="561176.SAMN04488561_6430"/>
<comment type="subcellular location">
    <subcellularLocation>
        <location evidence="2">Gas vesicle</location>
    </subcellularLocation>
</comment>
<keyword evidence="1" id="KW-0304">Gas vesicle</keyword>
<dbReference type="RefSeq" id="WP_069112084.1">
    <property type="nucleotide sequence ID" value="NZ_FNUC01000004.1"/>
</dbReference>
<protein>
    <submittedName>
        <fullName evidence="4">Gas vesicle synthesis protein GvpL/GvpF</fullName>
    </submittedName>
</protein>
<dbReference type="GO" id="GO:0031411">
    <property type="term" value="C:gas vesicle"/>
    <property type="evidence" value="ECO:0007669"/>
    <property type="project" value="UniProtKB-SubCell"/>
</dbReference>
<sequence>MKTTQAAPTMEGHAAAPTAYYVYAVVPAGAPVPDDLTGIDDRGVELVAHGPVAAATGTVATGRAFGRRDDLLAHSRVTDTLALGGAVIPVRFGSVVSDAGGVVAELLAPNADHFAAVLDELAGRRQFIVRARYDEEAVLAEIVAEYADIAALRERTRDQSVEASWAERIRLGELVARALELKRDADSAALLDLLAPAAADWNVRSAGEIDYLADVAFLVADEQRDAFERAVERAADDLTGRGRIRLVGPTAPYDFVPGDDPWVS</sequence>
<dbReference type="PANTHER" id="PTHR36852:SF1">
    <property type="entry name" value="PROTEIN GVPL 2"/>
    <property type="match status" value="1"/>
</dbReference>
<dbReference type="Proteomes" id="UP000181980">
    <property type="component" value="Unassembled WGS sequence"/>
</dbReference>
<evidence type="ECO:0000256" key="1">
    <source>
        <dbReference type="ARBA" id="ARBA00022987"/>
    </source>
</evidence>
<comment type="similarity">
    <text evidence="3">Belongs to the gas vesicle GvpF/GvpL family.</text>
</comment>
<evidence type="ECO:0000313" key="4">
    <source>
        <dbReference type="EMBL" id="SEF18370.1"/>
    </source>
</evidence>
<proteinExistence type="inferred from homology"/>
<reference evidence="5" key="1">
    <citation type="submission" date="2016-10" db="EMBL/GenBank/DDBJ databases">
        <authorList>
            <person name="Varghese N."/>
            <person name="Submissions S."/>
        </authorList>
    </citation>
    <scope>NUCLEOTIDE SEQUENCE [LARGE SCALE GENOMIC DNA]</scope>
    <source>
        <strain evidence="5">DSM 45237</strain>
    </source>
</reference>
<dbReference type="InterPro" id="IPR009430">
    <property type="entry name" value="GvpL/GvpF"/>
</dbReference>
<gene>
    <name evidence="4" type="ORF">SAMN04488561_6430</name>
</gene>
<dbReference type="PANTHER" id="PTHR36852">
    <property type="entry name" value="PROTEIN GVPL 2"/>
    <property type="match status" value="1"/>
</dbReference>
<dbReference type="OrthoDB" id="4864106at2"/>
<accession>A0A1H5PWZ8</accession>
<keyword evidence="5" id="KW-1185">Reference proteome</keyword>
<dbReference type="EMBL" id="FNUC01000004">
    <property type="protein sequence ID" value="SEF18370.1"/>
    <property type="molecule type" value="Genomic_DNA"/>
</dbReference>
<dbReference type="AlphaFoldDB" id="A0A1H5PWZ8"/>
<organism evidence="4 5">
    <name type="scientific">Jiangella alba</name>
    <dbReference type="NCBI Taxonomy" id="561176"/>
    <lineage>
        <taxon>Bacteria</taxon>
        <taxon>Bacillati</taxon>
        <taxon>Actinomycetota</taxon>
        <taxon>Actinomycetes</taxon>
        <taxon>Jiangellales</taxon>
        <taxon>Jiangellaceae</taxon>
        <taxon>Jiangella</taxon>
    </lineage>
</organism>
<dbReference type="Pfam" id="PF06386">
    <property type="entry name" value="GvpL_GvpF"/>
    <property type="match status" value="1"/>
</dbReference>
<evidence type="ECO:0000256" key="3">
    <source>
        <dbReference type="ARBA" id="ARBA00035643"/>
    </source>
</evidence>
<evidence type="ECO:0000313" key="5">
    <source>
        <dbReference type="Proteomes" id="UP000181980"/>
    </source>
</evidence>
<name>A0A1H5PWZ8_9ACTN</name>